<feature type="compositionally biased region" description="Gly residues" evidence="2">
    <location>
        <begin position="60"/>
        <end position="70"/>
    </location>
</feature>
<organism evidence="4 5">
    <name type="scientific">Rhododendron simsii</name>
    <name type="common">Sims's rhododendron</name>
    <dbReference type="NCBI Taxonomy" id="118357"/>
    <lineage>
        <taxon>Eukaryota</taxon>
        <taxon>Viridiplantae</taxon>
        <taxon>Streptophyta</taxon>
        <taxon>Embryophyta</taxon>
        <taxon>Tracheophyta</taxon>
        <taxon>Spermatophyta</taxon>
        <taxon>Magnoliopsida</taxon>
        <taxon>eudicotyledons</taxon>
        <taxon>Gunneridae</taxon>
        <taxon>Pentapetalae</taxon>
        <taxon>asterids</taxon>
        <taxon>Ericales</taxon>
        <taxon>Ericaceae</taxon>
        <taxon>Ericoideae</taxon>
        <taxon>Rhodoreae</taxon>
        <taxon>Rhododendron</taxon>
    </lineage>
</organism>
<evidence type="ECO:0000256" key="1">
    <source>
        <dbReference type="SAM" id="Coils"/>
    </source>
</evidence>
<reference evidence="4" key="1">
    <citation type="submission" date="2019-11" db="EMBL/GenBank/DDBJ databases">
        <authorList>
            <person name="Liu Y."/>
            <person name="Hou J."/>
            <person name="Li T.-Q."/>
            <person name="Guan C.-H."/>
            <person name="Wu X."/>
            <person name="Wu H.-Z."/>
            <person name="Ling F."/>
            <person name="Zhang R."/>
            <person name="Shi X.-G."/>
            <person name="Ren J.-P."/>
            <person name="Chen E.-F."/>
            <person name="Sun J.-M."/>
        </authorList>
    </citation>
    <scope>NUCLEOTIDE SEQUENCE</scope>
    <source>
        <strain evidence="4">Adult_tree_wgs_1</strain>
        <tissue evidence="4">Leaves</tissue>
    </source>
</reference>
<keyword evidence="3" id="KW-1133">Transmembrane helix</keyword>
<dbReference type="Proteomes" id="UP000626092">
    <property type="component" value="Unassembled WGS sequence"/>
</dbReference>
<feature type="transmembrane region" description="Helical" evidence="3">
    <location>
        <begin position="168"/>
        <end position="188"/>
    </location>
</feature>
<evidence type="ECO:0000313" key="4">
    <source>
        <dbReference type="EMBL" id="KAF7133094.1"/>
    </source>
</evidence>
<name>A0A834GK32_RHOSS</name>
<dbReference type="AlphaFoldDB" id="A0A834GK32"/>
<feature type="region of interest" description="Disordered" evidence="2">
    <location>
        <begin position="51"/>
        <end position="70"/>
    </location>
</feature>
<feature type="coiled-coil region" evidence="1">
    <location>
        <begin position="126"/>
        <end position="153"/>
    </location>
</feature>
<keyword evidence="3" id="KW-0812">Transmembrane</keyword>
<evidence type="ECO:0000256" key="3">
    <source>
        <dbReference type="SAM" id="Phobius"/>
    </source>
</evidence>
<keyword evidence="5" id="KW-1185">Reference proteome</keyword>
<evidence type="ECO:0000313" key="5">
    <source>
        <dbReference type="Proteomes" id="UP000626092"/>
    </source>
</evidence>
<keyword evidence="3" id="KW-0472">Membrane</keyword>
<gene>
    <name evidence="4" type="ORF">RHSIM_Rhsim09G0135000</name>
</gene>
<comment type="caution">
    <text evidence="4">The sequence shown here is derived from an EMBL/GenBank/DDBJ whole genome shotgun (WGS) entry which is preliminary data.</text>
</comment>
<feature type="region of interest" description="Disordered" evidence="2">
    <location>
        <begin position="1"/>
        <end position="43"/>
    </location>
</feature>
<sequence length="343" mass="37707">MRSGRQRQLRSWPSLVTSGEGDPTVGERGEWGGGGKRRGWWHRRRWCRREGQDGKAAAAGGKGGGDGGSFGERGEKYLGLGLGIHRDENRDIVVYSSKSKAAVASSSESKAAVASSSESKTADWALQLLEGRMDRMDAEVQSLRKNLNSLYAEQLYFEKSADEVISTYANNVLLIMLFHGLGSVFLLVSYPYTGAGVSVVMVLSFFSAFMVAYMVTLNKIERMSEFEKNLQRRQRELQNEVTYFGAKIEAPCSDGELEKLASKGALRGVLDSIGSLRKGAVALQEDITRILELSNSKNIRVKSLSQVAVGAIIYGLCFPTIAHYFLCLVGFRRAGPLSTMQQY</sequence>
<proteinExistence type="predicted"/>
<feature type="transmembrane region" description="Helical" evidence="3">
    <location>
        <begin position="194"/>
        <end position="215"/>
    </location>
</feature>
<keyword evidence="1" id="KW-0175">Coiled coil</keyword>
<evidence type="ECO:0000256" key="2">
    <source>
        <dbReference type="SAM" id="MobiDB-lite"/>
    </source>
</evidence>
<feature type="transmembrane region" description="Helical" evidence="3">
    <location>
        <begin position="307"/>
        <end position="331"/>
    </location>
</feature>
<dbReference type="OrthoDB" id="1666053at2759"/>
<dbReference type="EMBL" id="WJXA01000009">
    <property type="protein sequence ID" value="KAF7133094.1"/>
    <property type="molecule type" value="Genomic_DNA"/>
</dbReference>
<accession>A0A834GK32</accession>
<protein>
    <submittedName>
        <fullName evidence="4">Uncharacterized protein</fullName>
    </submittedName>
</protein>